<dbReference type="Proteomes" id="UP001651158">
    <property type="component" value="Unassembled WGS sequence"/>
</dbReference>
<evidence type="ECO:0000256" key="4">
    <source>
        <dbReference type="ARBA" id="ARBA00022919"/>
    </source>
</evidence>
<comment type="subcellular location">
    <subcellularLocation>
        <location evidence="1">Endoplasmic reticulum membrane</location>
        <topology evidence="1">Multi-pass membrane protein</topology>
    </subcellularLocation>
</comment>
<sequence>MVSTETCARAFLDVCPLLFTFGKMGISNRLTKLYNRVLYVTGLYICDPWEQRMCFTLMVGFILIVLLSAVVFLPSDAMAFYSYLHRRCSVQSPAIRL</sequence>
<keyword evidence="4" id="KW-0443">Lipid metabolism</keyword>
<reference evidence="8 9" key="1">
    <citation type="journal article" date="2022" name="Front. Cell. Infect. Microbiol.">
        <title>The Genomes of Two Strains of Taenia crassiceps the Animal Model for the Study of Human Cysticercosis.</title>
        <authorList>
            <person name="Bobes R.J."/>
            <person name="Estrada K."/>
            <person name="Rios-Valencia D.G."/>
            <person name="Calderon-Gallegos A."/>
            <person name="de la Torre P."/>
            <person name="Carrero J.C."/>
            <person name="Sanchez-Flores A."/>
            <person name="Laclette J.P."/>
        </authorList>
    </citation>
    <scope>NUCLEOTIDE SEQUENCE [LARGE SCALE GENOMIC DNA]</scope>
    <source>
        <strain evidence="8">WFUcys</strain>
    </source>
</reference>
<feature type="transmembrane region" description="Helical" evidence="7">
    <location>
        <begin position="53"/>
        <end position="73"/>
    </location>
</feature>
<name>A0ABR4QT06_9CEST</name>
<dbReference type="EMBL" id="JAKROA010000001">
    <property type="protein sequence ID" value="KAL5112836.1"/>
    <property type="molecule type" value="Genomic_DNA"/>
</dbReference>
<keyword evidence="5 7" id="KW-1133">Transmembrane helix</keyword>
<comment type="caution">
    <text evidence="8">The sequence shown here is derived from an EMBL/GenBank/DDBJ whole genome shotgun (WGS) entry which is preliminary data.</text>
</comment>
<protein>
    <submittedName>
        <fullName evidence="8">Uncharacterized protein</fullName>
    </submittedName>
</protein>
<keyword evidence="2 7" id="KW-0812">Transmembrane</keyword>
<organism evidence="8 9">
    <name type="scientific">Taenia crassiceps</name>
    <dbReference type="NCBI Taxonomy" id="6207"/>
    <lineage>
        <taxon>Eukaryota</taxon>
        <taxon>Metazoa</taxon>
        <taxon>Spiralia</taxon>
        <taxon>Lophotrochozoa</taxon>
        <taxon>Platyhelminthes</taxon>
        <taxon>Cestoda</taxon>
        <taxon>Eucestoda</taxon>
        <taxon>Cyclophyllidea</taxon>
        <taxon>Taeniidae</taxon>
        <taxon>Taenia</taxon>
    </lineage>
</organism>
<evidence type="ECO:0000313" key="9">
    <source>
        <dbReference type="Proteomes" id="UP001651158"/>
    </source>
</evidence>
<evidence type="ECO:0000256" key="3">
    <source>
        <dbReference type="ARBA" id="ARBA00022824"/>
    </source>
</evidence>
<proteinExistence type="predicted"/>
<keyword evidence="9" id="KW-1185">Reference proteome</keyword>
<evidence type="ECO:0000256" key="5">
    <source>
        <dbReference type="ARBA" id="ARBA00022989"/>
    </source>
</evidence>
<evidence type="ECO:0000256" key="1">
    <source>
        <dbReference type="ARBA" id="ARBA00004477"/>
    </source>
</evidence>
<keyword evidence="6 7" id="KW-0472">Membrane</keyword>
<gene>
    <name evidence="8" type="ORF">TcWFU_008932</name>
</gene>
<accession>A0ABR4QT06</accession>
<evidence type="ECO:0000256" key="6">
    <source>
        <dbReference type="ARBA" id="ARBA00023136"/>
    </source>
</evidence>
<evidence type="ECO:0000256" key="2">
    <source>
        <dbReference type="ARBA" id="ARBA00022692"/>
    </source>
</evidence>
<dbReference type="Pfam" id="PF11779">
    <property type="entry name" value="SPT_ssu-like"/>
    <property type="match status" value="1"/>
</dbReference>
<keyword evidence="4" id="KW-0746">Sphingolipid metabolism</keyword>
<keyword evidence="3" id="KW-0256">Endoplasmic reticulum</keyword>
<evidence type="ECO:0000313" key="8">
    <source>
        <dbReference type="EMBL" id="KAL5112836.1"/>
    </source>
</evidence>
<dbReference type="InterPro" id="IPR024512">
    <property type="entry name" value="Ser_palmitoyltrfase_ssu-like"/>
</dbReference>
<evidence type="ECO:0000256" key="7">
    <source>
        <dbReference type="SAM" id="Phobius"/>
    </source>
</evidence>